<feature type="transmembrane region" description="Helical" evidence="1">
    <location>
        <begin position="7"/>
        <end position="26"/>
    </location>
</feature>
<organism evidence="2 3">
    <name type="scientific">Dothistroma septosporum (strain NZE10 / CBS 128990)</name>
    <name type="common">Red band needle blight fungus</name>
    <name type="synonym">Mycosphaerella pini</name>
    <dbReference type="NCBI Taxonomy" id="675120"/>
    <lineage>
        <taxon>Eukaryota</taxon>
        <taxon>Fungi</taxon>
        <taxon>Dikarya</taxon>
        <taxon>Ascomycota</taxon>
        <taxon>Pezizomycotina</taxon>
        <taxon>Dothideomycetes</taxon>
        <taxon>Dothideomycetidae</taxon>
        <taxon>Mycosphaerellales</taxon>
        <taxon>Mycosphaerellaceae</taxon>
        <taxon>Dothistroma</taxon>
    </lineage>
</organism>
<keyword evidence="3" id="KW-1185">Reference proteome</keyword>
<sequence>MLRLENWFTTSGQSIVLSSLGLITYWEGGDRAFLVDLRDIFGLIKHFPANPFRQQYPSSNGVHMIVVVAVGAVAVGVVLGDGEARQAA</sequence>
<keyword evidence="1" id="KW-0812">Transmembrane</keyword>
<evidence type="ECO:0000313" key="3">
    <source>
        <dbReference type="Proteomes" id="UP000016933"/>
    </source>
</evidence>
<gene>
    <name evidence="2" type="ORF">DOTSEDRAFT_70805</name>
</gene>
<dbReference type="EMBL" id="KB446538">
    <property type="protein sequence ID" value="EME44877.1"/>
    <property type="molecule type" value="Genomic_DNA"/>
</dbReference>
<dbReference type="HOGENOM" id="CLU_2469050_0_0_1"/>
<evidence type="ECO:0000313" key="2">
    <source>
        <dbReference type="EMBL" id="EME44877.1"/>
    </source>
</evidence>
<keyword evidence="1" id="KW-0472">Membrane</keyword>
<dbReference type="Proteomes" id="UP000016933">
    <property type="component" value="Unassembled WGS sequence"/>
</dbReference>
<accession>N1PNA0</accession>
<dbReference type="AlphaFoldDB" id="N1PNA0"/>
<feature type="transmembrane region" description="Helical" evidence="1">
    <location>
        <begin position="61"/>
        <end position="80"/>
    </location>
</feature>
<proteinExistence type="predicted"/>
<keyword evidence="1" id="KW-1133">Transmembrane helix</keyword>
<evidence type="ECO:0000256" key="1">
    <source>
        <dbReference type="SAM" id="Phobius"/>
    </source>
</evidence>
<protein>
    <submittedName>
        <fullName evidence="2">Uncharacterized protein</fullName>
    </submittedName>
</protein>
<name>N1PNA0_DOTSN</name>
<reference evidence="3" key="1">
    <citation type="journal article" date="2012" name="PLoS Genet.">
        <title>The genomes of the fungal plant pathogens Cladosporium fulvum and Dothistroma septosporum reveal adaptation to different hosts and lifestyles but also signatures of common ancestry.</title>
        <authorList>
            <person name="de Wit P.J.G.M."/>
            <person name="van der Burgt A."/>
            <person name="Oekmen B."/>
            <person name="Stergiopoulos I."/>
            <person name="Abd-Elsalam K.A."/>
            <person name="Aerts A.L."/>
            <person name="Bahkali A.H."/>
            <person name="Beenen H.G."/>
            <person name="Chettri P."/>
            <person name="Cox M.P."/>
            <person name="Datema E."/>
            <person name="de Vries R.P."/>
            <person name="Dhillon B."/>
            <person name="Ganley A.R."/>
            <person name="Griffiths S.A."/>
            <person name="Guo Y."/>
            <person name="Hamelin R.C."/>
            <person name="Henrissat B."/>
            <person name="Kabir M.S."/>
            <person name="Jashni M.K."/>
            <person name="Kema G."/>
            <person name="Klaubauf S."/>
            <person name="Lapidus A."/>
            <person name="Levasseur A."/>
            <person name="Lindquist E."/>
            <person name="Mehrabi R."/>
            <person name="Ohm R.A."/>
            <person name="Owen T.J."/>
            <person name="Salamov A."/>
            <person name="Schwelm A."/>
            <person name="Schijlen E."/>
            <person name="Sun H."/>
            <person name="van den Burg H.A."/>
            <person name="van Ham R.C.H.J."/>
            <person name="Zhang S."/>
            <person name="Goodwin S.B."/>
            <person name="Grigoriev I.V."/>
            <person name="Collemare J."/>
            <person name="Bradshaw R.E."/>
        </authorList>
    </citation>
    <scope>NUCLEOTIDE SEQUENCE [LARGE SCALE GENOMIC DNA]</scope>
    <source>
        <strain evidence="3">NZE10 / CBS 128990</strain>
    </source>
</reference>
<reference evidence="2 3" key="2">
    <citation type="journal article" date="2012" name="PLoS Pathog.">
        <title>Diverse lifestyles and strategies of plant pathogenesis encoded in the genomes of eighteen Dothideomycetes fungi.</title>
        <authorList>
            <person name="Ohm R.A."/>
            <person name="Feau N."/>
            <person name="Henrissat B."/>
            <person name="Schoch C.L."/>
            <person name="Horwitz B.A."/>
            <person name="Barry K.W."/>
            <person name="Condon B.J."/>
            <person name="Copeland A.C."/>
            <person name="Dhillon B."/>
            <person name="Glaser F."/>
            <person name="Hesse C.N."/>
            <person name="Kosti I."/>
            <person name="LaButti K."/>
            <person name="Lindquist E.A."/>
            <person name="Lucas S."/>
            <person name="Salamov A.A."/>
            <person name="Bradshaw R.E."/>
            <person name="Ciuffetti L."/>
            <person name="Hamelin R.C."/>
            <person name="Kema G.H.J."/>
            <person name="Lawrence C."/>
            <person name="Scott J.A."/>
            <person name="Spatafora J.W."/>
            <person name="Turgeon B.G."/>
            <person name="de Wit P.J.G.M."/>
            <person name="Zhong S."/>
            <person name="Goodwin S.B."/>
            <person name="Grigoriev I.V."/>
        </authorList>
    </citation>
    <scope>NUCLEOTIDE SEQUENCE [LARGE SCALE GENOMIC DNA]</scope>
    <source>
        <strain evidence="3">NZE10 / CBS 128990</strain>
    </source>
</reference>